<dbReference type="GO" id="GO:0006915">
    <property type="term" value="P:apoptotic process"/>
    <property type="evidence" value="ECO:0007669"/>
    <property type="project" value="TreeGrafter"/>
</dbReference>
<dbReference type="PANTHER" id="PTHR10454">
    <property type="entry name" value="CASPASE"/>
    <property type="match status" value="1"/>
</dbReference>
<dbReference type="InterPro" id="IPR002398">
    <property type="entry name" value="Pept_C14"/>
</dbReference>
<feature type="domain" description="Caspase family p10" evidence="4">
    <location>
        <begin position="192"/>
        <end position="287"/>
    </location>
</feature>
<dbReference type="GO" id="GO:0006508">
    <property type="term" value="P:proteolysis"/>
    <property type="evidence" value="ECO:0007669"/>
    <property type="project" value="InterPro"/>
</dbReference>
<dbReference type="PRINTS" id="PR00376">
    <property type="entry name" value="IL1BCENZYME"/>
</dbReference>
<dbReference type="AlphaFoldDB" id="A0A1S4F4P9"/>
<dbReference type="GeneID" id="5578112"/>
<dbReference type="GO" id="GO:0005737">
    <property type="term" value="C:cytoplasm"/>
    <property type="evidence" value="ECO:0007669"/>
    <property type="project" value="TreeGrafter"/>
</dbReference>
<evidence type="ECO:0000259" key="5">
    <source>
        <dbReference type="PROSITE" id="PS50208"/>
    </source>
</evidence>
<evidence type="ECO:0000313" key="7">
    <source>
        <dbReference type="Proteomes" id="UP000682892"/>
    </source>
</evidence>
<dbReference type="PROSITE" id="PS01121">
    <property type="entry name" value="CASPASE_HIS"/>
    <property type="match status" value="1"/>
</dbReference>
<reference evidence="6" key="1">
    <citation type="submission" date="2005-10" db="EMBL/GenBank/DDBJ databases">
        <authorList>
            <person name="Loftus B.J."/>
            <person name="Nene V.M."/>
            <person name="Hannick L.I."/>
            <person name="Bidwell S."/>
            <person name="Haas B."/>
            <person name="Amedeo P."/>
            <person name="Orvis J."/>
            <person name="Wortman J.R."/>
            <person name="White O.R."/>
            <person name="Salzberg S."/>
            <person name="Shumway M."/>
            <person name="Koo H."/>
            <person name="Zhao Y."/>
            <person name="Holmes M."/>
            <person name="Miller J."/>
            <person name="Schatz M."/>
            <person name="Pop M."/>
            <person name="Pai G."/>
            <person name="Utterback T."/>
            <person name="Rogers Y.-H."/>
            <person name="Kravitz S."/>
            <person name="Fraser C.M."/>
        </authorList>
    </citation>
    <scope>NUCLEOTIDE SEQUENCE</scope>
    <source>
        <strain evidence="6">Liverpool</strain>
    </source>
</reference>
<evidence type="ECO:0000256" key="2">
    <source>
        <dbReference type="RuleBase" id="RU003971"/>
    </source>
</evidence>
<feature type="compositionally biased region" description="Low complexity" evidence="3">
    <location>
        <begin position="16"/>
        <end position="25"/>
    </location>
</feature>
<evidence type="ECO:0000259" key="4">
    <source>
        <dbReference type="PROSITE" id="PS50207"/>
    </source>
</evidence>
<dbReference type="MEROPS" id="C14.015"/>
<accession>A0A1S4F4P9</accession>
<dbReference type="Proteomes" id="UP000682892">
    <property type="component" value="Chromosome 3"/>
</dbReference>
<sequence length="289" mass="32630">MDTADELDVLGFGNKTNESSTSNENRPLSRPTCDEYYDMSNKRRGIALVFCHMNFAVMAKRNGTDKDRDDICSTLSGLDFDVRVFNDLRRKELLRTLKNVSREDHSENDCLVVVVMSHGDQGVLYASDKKYYVDSLWEKFTGNACPSLIGKPKLFFVQASRERQPGKKGEGGREEESQASVDVVDSPNDSSALYFIPTMADFLVMYSTYDGYYSGKDPLQRSCLIQSLCMELDENGRERDLLALLTGVSRRALYTCESSVPHNEKDNALKPIPCVVSMLTKTFFFTKKT</sequence>
<evidence type="ECO:0000256" key="3">
    <source>
        <dbReference type="SAM" id="MobiDB-lite"/>
    </source>
</evidence>
<dbReference type="InterPro" id="IPR029030">
    <property type="entry name" value="Caspase-like_dom_sf"/>
</dbReference>
<dbReference type="Pfam" id="PF00656">
    <property type="entry name" value="Peptidase_C14"/>
    <property type="match status" value="1"/>
</dbReference>
<dbReference type="Gene3D" id="3.40.50.1460">
    <property type="match status" value="1"/>
</dbReference>
<protein>
    <submittedName>
        <fullName evidence="6">AAEL003439-PA</fullName>
    </submittedName>
</protein>
<feature type="domain" description="Caspase family p20" evidence="5">
    <location>
        <begin position="43"/>
        <end position="164"/>
    </location>
</feature>
<dbReference type="InterPro" id="IPR001309">
    <property type="entry name" value="Pept_C14_p20"/>
</dbReference>
<gene>
    <name evidence="6" type="primary">CASPS18</name>
    <name evidence="6" type="ORF">AaeL_AAEL003439</name>
</gene>
<feature type="region of interest" description="Disordered" evidence="3">
    <location>
        <begin position="162"/>
        <end position="184"/>
    </location>
</feature>
<dbReference type="InterPro" id="IPR016129">
    <property type="entry name" value="Caspase_his_AS"/>
</dbReference>
<proteinExistence type="inferred from homology"/>
<dbReference type="SUPFAM" id="SSF52129">
    <property type="entry name" value="Caspase-like"/>
    <property type="match status" value="1"/>
</dbReference>
<feature type="compositionally biased region" description="Basic and acidic residues" evidence="3">
    <location>
        <begin position="162"/>
        <end position="176"/>
    </location>
</feature>
<dbReference type="OMA" id="YESNASH"/>
<name>A0A1S4F4P9_AEDAE</name>
<dbReference type="InterPro" id="IPR002138">
    <property type="entry name" value="Pept_C14_p10"/>
</dbReference>
<dbReference type="InterPro" id="IPR015917">
    <property type="entry name" value="Pept_C14A"/>
</dbReference>
<dbReference type="EMBL" id="CH477271">
    <property type="protein sequence ID" value="EAT45303.1"/>
    <property type="molecule type" value="Genomic_DNA"/>
</dbReference>
<dbReference type="CDD" id="cd00032">
    <property type="entry name" value="CASc"/>
    <property type="match status" value="1"/>
</dbReference>
<dbReference type="PANTHER" id="PTHR10454:SF232">
    <property type="entry name" value="AT03047P-RELATED"/>
    <property type="match status" value="1"/>
</dbReference>
<evidence type="ECO:0000313" key="6">
    <source>
        <dbReference type="EMBL" id="EAT45303.1"/>
    </source>
</evidence>
<evidence type="ECO:0000256" key="1">
    <source>
        <dbReference type="ARBA" id="ARBA00010134"/>
    </source>
</evidence>
<comment type="similarity">
    <text evidence="1 2">Belongs to the peptidase C14A family.</text>
</comment>
<reference evidence="6" key="2">
    <citation type="journal article" date="2007" name="Science">
        <title>Genome sequence of Aedes aegypti, a major arbovirus vector.</title>
        <authorList>
            <person name="Nene V."/>
            <person name="Wortman J.R."/>
            <person name="Lawson D."/>
            <person name="Haas B."/>
            <person name="Kodira C."/>
            <person name="Tu Z.J."/>
            <person name="Loftus B."/>
            <person name="Xi Z."/>
            <person name="Megy K."/>
            <person name="Grabherr M."/>
            <person name="Ren Q."/>
            <person name="Zdobnov E.M."/>
            <person name="Lobo N.F."/>
            <person name="Campbell K.S."/>
            <person name="Brown S.E."/>
            <person name="Bonaldo M.F."/>
            <person name="Zhu J."/>
            <person name="Sinkins S.P."/>
            <person name="Hogenkamp D.G."/>
            <person name="Amedeo P."/>
            <person name="Arensburger P."/>
            <person name="Atkinson P.W."/>
            <person name="Bidwell S."/>
            <person name="Biedler J."/>
            <person name="Birney E."/>
            <person name="Bruggner R.V."/>
            <person name="Costas J."/>
            <person name="Coy M.R."/>
            <person name="Crabtree J."/>
            <person name="Crawford M."/>
            <person name="Debruyn B."/>
            <person name="Decaprio D."/>
            <person name="Eiglmeier K."/>
            <person name="Eisenstadt E."/>
            <person name="El-Dorry H."/>
            <person name="Gelbart W.M."/>
            <person name="Gomes S.L."/>
            <person name="Hammond M."/>
            <person name="Hannick L.I."/>
            <person name="Hogan J.R."/>
            <person name="Holmes M.H."/>
            <person name="Jaffe D."/>
            <person name="Johnston J.S."/>
            <person name="Kennedy R.C."/>
            <person name="Koo H."/>
            <person name="Kravitz S."/>
            <person name="Kriventseva E.V."/>
            <person name="Kulp D."/>
            <person name="Labutti K."/>
            <person name="Lee E."/>
            <person name="Li S."/>
            <person name="Lovin D.D."/>
            <person name="Mao C."/>
            <person name="Mauceli E."/>
            <person name="Menck C.F."/>
            <person name="Miller J.R."/>
            <person name="Montgomery P."/>
            <person name="Mori A."/>
            <person name="Nascimento A.L."/>
            <person name="Naveira H.F."/>
            <person name="Nusbaum C."/>
            <person name="O'leary S."/>
            <person name="Orvis J."/>
            <person name="Pertea M."/>
            <person name="Quesneville H."/>
            <person name="Reidenbach K.R."/>
            <person name="Rogers Y.H."/>
            <person name="Roth C.W."/>
            <person name="Schneider J.R."/>
            <person name="Schatz M."/>
            <person name="Shumway M."/>
            <person name="Stanke M."/>
            <person name="Stinson E.O."/>
            <person name="Tubio J.M."/>
            <person name="Vanzee J.P."/>
            <person name="Verjovski-Almeida S."/>
            <person name="Werner D."/>
            <person name="White O."/>
            <person name="Wyder S."/>
            <person name="Zeng Q."/>
            <person name="Zhao Q."/>
            <person name="Zhao Y."/>
            <person name="Hill C.A."/>
            <person name="Raikhel A.S."/>
            <person name="Soares M.B."/>
            <person name="Knudson D.L."/>
            <person name="Lee N.H."/>
            <person name="Galagan J."/>
            <person name="Salzberg S.L."/>
            <person name="Paulsen I.T."/>
            <person name="Dimopoulos G."/>
            <person name="Collins F.H."/>
            <person name="Birren B."/>
            <person name="Fraser-Liggett C.M."/>
            <person name="Severson D.W."/>
        </authorList>
    </citation>
    <scope>NUCLEOTIDE SEQUENCE [LARGE SCALE GENOMIC DNA]</scope>
    <source>
        <strain evidence="6">Liverpool</strain>
    </source>
</reference>
<dbReference type="SMART" id="SM00115">
    <property type="entry name" value="CASc"/>
    <property type="match status" value="1"/>
</dbReference>
<reference evidence="6" key="3">
    <citation type="submission" date="2012-09" db="EMBL/GenBank/DDBJ databases">
        <authorList>
            <consortium name="VectorBase"/>
        </authorList>
    </citation>
    <scope>NUCLEOTIDE SEQUENCE</scope>
    <source>
        <strain evidence="6">Liverpool</strain>
    </source>
</reference>
<dbReference type="OrthoDB" id="6116485at2759"/>
<dbReference type="PROSITE" id="PS50207">
    <property type="entry name" value="CASPASE_P10"/>
    <property type="match status" value="1"/>
</dbReference>
<dbReference type="GO" id="GO:0004197">
    <property type="term" value="F:cysteine-type endopeptidase activity"/>
    <property type="evidence" value="ECO:0007669"/>
    <property type="project" value="InterPro"/>
</dbReference>
<organism evidence="6 7">
    <name type="scientific">Aedes aegypti</name>
    <name type="common">Yellowfever mosquito</name>
    <name type="synonym">Culex aegypti</name>
    <dbReference type="NCBI Taxonomy" id="7159"/>
    <lineage>
        <taxon>Eukaryota</taxon>
        <taxon>Metazoa</taxon>
        <taxon>Ecdysozoa</taxon>
        <taxon>Arthropoda</taxon>
        <taxon>Hexapoda</taxon>
        <taxon>Insecta</taxon>
        <taxon>Pterygota</taxon>
        <taxon>Neoptera</taxon>
        <taxon>Endopterygota</taxon>
        <taxon>Diptera</taxon>
        <taxon>Nematocera</taxon>
        <taxon>Culicoidea</taxon>
        <taxon>Culicidae</taxon>
        <taxon>Culicinae</taxon>
        <taxon>Aedini</taxon>
        <taxon>Aedes</taxon>
        <taxon>Stegomyia</taxon>
    </lineage>
</organism>
<dbReference type="SMR" id="A0A1S4F4P9"/>
<dbReference type="HOGENOM" id="CLU_036904_2_0_1"/>
<dbReference type="GO" id="GO:0043525">
    <property type="term" value="P:positive regulation of neuron apoptotic process"/>
    <property type="evidence" value="ECO:0007669"/>
    <property type="project" value="TreeGrafter"/>
</dbReference>
<dbReference type="InterPro" id="IPR011600">
    <property type="entry name" value="Pept_C14_caspase"/>
</dbReference>
<feature type="region of interest" description="Disordered" evidence="3">
    <location>
        <begin position="1"/>
        <end position="31"/>
    </location>
</feature>
<dbReference type="PROSITE" id="PS50208">
    <property type="entry name" value="CASPASE_P20"/>
    <property type="match status" value="1"/>
</dbReference>
<dbReference type="KEGG" id="aag:5578112"/>